<dbReference type="EMBL" id="HADX01013030">
    <property type="protein sequence ID" value="SBP35262.1"/>
    <property type="molecule type" value="Transcribed_RNA"/>
</dbReference>
<reference evidence="1" key="1">
    <citation type="submission" date="2016-05" db="EMBL/GenBank/DDBJ databases">
        <authorList>
            <person name="Lavstsen T."/>
            <person name="Jespersen J.S."/>
        </authorList>
    </citation>
    <scope>NUCLEOTIDE SEQUENCE</scope>
    <source>
        <tissue evidence="1">Brain</tissue>
    </source>
</reference>
<proteinExistence type="predicted"/>
<sequence>ITATTAARSFSHTGSGRIGAEAIPHRLSRMRAVDWLHKPRSSNISTITKIQLGNDPPNSAEVINVGTIY</sequence>
<protein>
    <submittedName>
        <fullName evidence="1">Uncharacterized protein</fullName>
    </submittedName>
</protein>
<gene>
    <name evidence="1" type="primary">Nfu_g_1_010050</name>
</gene>
<name>A0A1A7YXC9_9TELE</name>
<evidence type="ECO:0000313" key="1">
    <source>
        <dbReference type="EMBL" id="SBP35262.1"/>
    </source>
</evidence>
<reference evidence="1" key="2">
    <citation type="submission" date="2016-06" db="EMBL/GenBank/DDBJ databases">
        <title>The genome of a short-lived fish provides insights into sex chromosome evolution and the genetic control of aging.</title>
        <authorList>
            <person name="Reichwald K."/>
            <person name="Felder M."/>
            <person name="Petzold A."/>
            <person name="Koch P."/>
            <person name="Groth M."/>
            <person name="Platzer M."/>
        </authorList>
    </citation>
    <scope>NUCLEOTIDE SEQUENCE</scope>
    <source>
        <tissue evidence="1">Brain</tissue>
    </source>
</reference>
<organism evidence="1">
    <name type="scientific">Iconisemion striatum</name>
    <dbReference type="NCBI Taxonomy" id="60296"/>
    <lineage>
        <taxon>Eukaryota</taxon>
        <taxon>Metazoa</taxon>
        <taxon>Chordata</taxon>
        <taxon>Craniata</taxon>
        <taxon>Vertebrata</taxon>
        <taxon>Euteleostomi</taxon>
        <taxon>Actinopterygii</taxon>
        <taxon>Neopterygii</taxon>
        <taxon>Teleostei</taxon>
        <taxon>Neoteleostei</taxon>
        <taxon>Acanthomorphata</taxon>
        <taxon>Ovalentaria</taxon>
        <taxon>Atherinomorphae</taxon>
        <taxon>Cyprinodontiformes</taxon>
        <taxon>Nothobranchiidae</taxon>
        <taxon>Iconisemion</taxon>
    </lineage>
</organism>
<dbReference type="AlphaFoldDB" id="A0A1A7YXC9"/>
<feature type="non-terminal residue" evidence="1">
    <location>
        <position position="1"/>
    </location>
</feature>
<accession>A0A1A7YXC9</accession>